<dbReference type="EMBL" id="FUZU01000003">
    <property type="protein sequence ID" value="SKC83190.1"/>
    <property type="molecule type" value="Genomic_DNA"/>
</dbReference>
<dbReference type="InterPro" id="IPR036691">
    <property type="entry name" value="Endo/exonu/phosph_ase_sf"/>
</dbReference>
<dbReference type="GO" id="GO:0000175">
    <property type="term" value="F:3'-5'-RNA exonuclease activity"/>
    <property type="evidence" value="ECO:0007669"/>
    <property type="project" value="TreeGrafter"/>
</dbReference>
<dbReference type="InterPro" id="IPR050410">
    <property type="entry name" value="CCR4/nocturin_mRNA_transcr"/>
</dbReference>
<keyword evidence="3" id="KW-0540">Nuclease</keyword>
<dbReference type="AlphaFoldDB" id="A0A1T5M4Q5"/>
<dbReference type="Pfam" id="PF03372">
    <property type="entry name" value="Exo_endo_phos"/>
    <property type="match status" value="1"/>
</dbReference>
<dbReference type="OrthoDB" id="9793162at2"/>
<name>A0A1T5M4Q5_9BACT</name>
<evidence type="ECO:0000259" key="2">
    <source>
        <dbReference type="Pfam" id="PF03372"/>
    </source>
</evidence>
<dbReference type="SUPFAM" id="SSF56219">
    <property type="entry name" value="DNase I-like"/>
    <property type="match status" value="1"/>
</dbReference>
<dbReference type="CDD" id="cd09083">
    <property type="entry name" value="EEP-1"/>
    <property type="match status" value="1"/>
</dbReference>
<feature type="domain" description="Endonuclease/exonuclease/phosphatase" evidence="2">
    <location>
        <begin position="25"/>
        <end position="267"/>
    </location>
</feature>
<protein>
    <submittedName>
        <fullName evidence="3">Metal-dependent hydrolase, endonuclease/exonuclease/phosphatase family</fullName>
    </submittedName>
</protein>
<keyword evidence="3" id="KW-0255">Endonuclease</keyword>
<dbReference type="GO" id="GO:0004519">
    <property type="term" value="F:endonuclease activity"/>
    <property type="evidence" value="ECO:0007669"/>
    <property type="project" value="UniProtKB-KW"/>
</dbReference>
<evidence type="ECO:0000313" key="3">
    <source>
        <dbReference type="EMBL" id="SKC83190.1"/>
    </source>
</evidence>
<keyword evidence="1" id="KW-0732">Signal</keyword>
<dbReference type="STRING" id="688867.SAMN05660236_4390"/>
<keyword evidence="3" id="KW-0378">Hydrolase</keyword>
<dbReference type="Gene3D" id="3.60.10.10">
    <property type="entry name" value="Endonuclease/exonuclease/phosphatase"/>
    <property type="match status" value="1"/>
</dbReference>
<accession>A0A1T5M4Q5</accession>
<organism evidence="3 4">
    <name type="scientific">Ohtaekwangia koreensis</name>
    <dbReference type="NCBI Taxonomy" id="688867"/>
    <lineage>
        <taxon>Bacteria</taxon>
        <taxon>Pseudomonadati</taxon>
        <taxon>Bacteroidota</taxon>
        <taxon>Cytophagia</taxon>
        <taxon>Cytophagales</taxon>
        <taxon>Fulvivirgaceae</taxon>
        <taxon>Ohtaekwangia</taxon>
    </lineage>
</organism>
<dbReference type="RefSeq" id="WP_079688923.1">
    <property type="nucleotide sequence ID" value="NZ_FUZU01000003.1"/>
</dbReference>
<dbReference type="PANTHER" id="PTHR12121:SF36">
    <property type="entry name" value="ENDONUCLEASE_EXONUCLEASE_PHOSPHATASE DOMAIN-CONTAINING PROTEIN"/>
    <property type="match status" value="1"/>
</dbReference>
<sequence>MKKLTLCLFIVLSAGFVHAQTFRIATYNMRYDNAGDSLNAWKQRLPVIIQMIAFYDFDIFGGQEILFNQREDLSKNLPGYDYIGVGRDDGDKKGEFSPIYFKTDKFRLLKKGTFWLAETTDKPVKGWDAALPRICSWGEFEEKKSGLKFYVFNTHFDHRGVQARKESARLILDKIKTIAGSAPVVLTGDFNVDQFNESYALLHTSGILKDAYTTAEIKLTPNGTFNSFDITSKTDRRIDHIFLTSAFRVKRYGILTDSYNGKFPSDHFPVLIEVDYIKNDMN</sequence>
<feature type="chain" id="PRO_5012436960" evidence="1">
    <location>
        <begin position="20"/>
        <end position="282"/>
    </location>
</feature>
<feature type="signal peptide" evidence="1">
    <location>
        <begin position="1"/>
        <end position="19"/>
    </location>
</feature>
<gene>
    <name evidence="3" type="ORF">SAMN05660236_4390</name>
</gene>
<proteinExistence type="predicted"/>
<keyword evidence="4" id="KW-1185">Reference proteome</keyword>
<dbReference type="InterPro" id="IPR005135">
    <property type="entry name" value="Endo/exonuclease/phosphatase"/>
</dbReference>
<dbReference type="Proteomes" id="UP000190961">
    <property type="component" value="Unassembled WGS sequence"/>
</dbReference>
<keyword evidence="3" id="KW-0269">Exonuclease</keyword>
<evidence type="ECO:0000256" key="1">
    <source>
        <dbReference type="SAM" id="SignalP"/>
    </source>
</evidence>
<dbReference type="PANTHER" id="PTHR12121">
    <property type="entry name" value="CARBON CATABOLITE REPRESSOR PROTEIN 4"/>
    <property type="match status" value="1"/>
</dbReference>
<reference evidence="3 4" key="1">
    <citation type="submission" date="2017-02" db="EMBL/GenBank/DDBJ databases">
        <authorList>
            <person name="Peterson S.W."/>
        </authorList>
    </citation>
    <scope>NUCLEOTIDE SEQUENCE [LARGE SCALE GENOMIC DNA]</scope>
    <source>
        <strain evidence="3 4">DSM 25262</strain>
    </source>
</reference>
<evidence type="ECO:0000313" key="4">
    <source>
        <dbReference type="Proteomes" id="UP000190961"/>
    </source>
</evidence>